<accession>A0A178ZN31</accession>
<dbReference type="PROSITE" id="PS51413">
    <property type="entry name" value="DBINO"/>
    <property type="match status" value="1"/>
</dbReference>
<protein>
    <recommendedName>
        <fullName evidence="4">Chromatin-remodeling ATPase INO80</fullName>
        <ecNumber evidence="4">3.6.4.-</ecNumber>
    </recommendedName>
</protein>
<dbReference type="GO" id="GO:0016887">
    <property type="term" value="F:ATP hydrolysis activity"/>
    <property type="evidence" value="ECO:0007669"/>
    <property type="project" value="TreeGrafter"/>
</dbReference>
<dbReference type="OrthoDB" id="372624at2759"/>
<dbReference type="EMBL" id="LVYI01000003">
    <property type="protein sequence ID" value="OAP61220.1"/>
    <property type="molecule type" value="Genomic_DNA"/>
</dbReference>
<dbReference type="InterPro" id="IPR050520">
    <property type="entry name" value="INO80/SWR1_helicase"/>
</dbReference>
<evidence type="ECO:0000256" key="6">
    <source>
        <dbReference type="SAM" id="MobiDB-lite"/>
    </source>
</evidence>
<feature type="compositionally biased region" description="Polar residues" evidence="6">
    <location>
        <begin position="241"/>
        <end position="253"/>
    </location>
</feature>
<feature type="compositionally biased region" description="Pro residues" evidence="6">
    <location>
        <begin position="70"/>
        <end position="91"/>
    </location>
</feature>
<dbReference type="EC" id="3.6.4.-" evidence="4"/>
<feature type="compositionally biased region" description="Basic and acidic residues" evidence="6">
    <location>
        <begin position="364"/>
        <end position="378"/>
    </location>
</feature>
<evidence type="ECO:0000313" key="9">
    <source>
        <dbReference type="Proteomes" id="UP000078343"/>
    </source>
</evidence>
<dbReference type="Pfam" id="PF13892">
    <property type="entry name" value="DBINO"/>
    <property type="match status" value="1"/>
</dbReference>
<feature type="compositionally biased region" description="Basic and acidic residues" evidence="6">
    <location>
        <begin position="507"/>
        <end position="521"/>
    </location>
</feature>
<dbReference type="GO" id="GO:0042393">
    <property type="term" value="F:histone binding"/>
    <property type="evidence" value="ECO:0007669"/>
    <property type="project" value="TreeGrafter"/>
</dbReference>
<evidence type="ECO:0000259" key="7">
    <source>
        <dbReference type="PROSITE" id="PS51413"/>
    </source>
</evidence>
<keyword evidence="5" id="KW-0175">Coiled coil</keyword>
<feature type="region of interest" description="Disordered" evidence="6">
    <location>
        <begin position="360"/>
        <end position="552"/>
    </location>
</feature>
<feature type="region of interest" description="Disordered" evidence="6">
    <location>
        <begin position="1"/>
        <end position="271"/>
    </location>
</feature>
<feature type="compositionally biased region" description="Low complexity" evidence="6">
    <location>
        <begin position="750"/>
        <end position="761"/>
    </location>
</feature>
<dbReference type="Proteomes" id="UP000078343">
    <property type="component" value="Unassembled WGS sequence"/>
</dbReference>
<proteinExistence type="inferred from homology"/>
<evidence type="ECO:0000256" key="2">
    <source>
        <dbReference type="ARBA" id="ARBA00022741"/>
    </source>
</evidence>
<keyword evidence="2" id="KW-0547">Nucleotide-binding</keyword>
<dbReference type="PANTHER" id="PTHR45685:SF2">
    <property type="entry name" value="CHROMATIN-REMODELING ATPASE INO80"/>
    <property type="match status" value="1"/>
</dbReference>
<dbReference type="PANTHER" id="PTHR45685">
    <property type="entry name" value="HELICASE SRCAP-RELATED"/>
    <property type="match status" value="1"/>
</dbReference>
<gene>
    <name evidence="8" type="ORF">AYL99_03421</name>
</gene>
<keyword evidence="4" id="KW-0378">Hydrolase</keyword>
<feature type="compositionally biased region" description="Polar residues" evidence="6">
    <location>
        <begin position="95"/>
        <end position="112"/>
    </location>
</feature>
<evidence type="ECO:0000256" key="1">
    <source>
        <dbReference type="ARBA" id="ARBA00004123"/>
    </source>
</evidence>
<comment type="domain">
    <text evidence="4">The DBINO region is involved in binding to DNA.</text>
</comment>
<keyword evidence="3 4" id="KW-0067">ATP-binding</keyword>
<keyword evidence="4" id="KW-0234">DNA repair</keyword>
<keyword evidence="4" id="KW-0238">DNA-binding</keyword>
<dbReference type="GeneID" id="30007591"/>
<comment type="catalytic activity">
    <reaction evidence="4">
        <text>ATP + H2O = ADP + phosphate + H(+)</text>
        <dbReference type="Rhea" id="RHEA:13065"/>
        <dbReference type="ChEBI" id="CHEBI:15377"/>
        <dbReference type="ChEBI" id="CHEBI:15378"/>
        <dbReference type="ChEBI" id="CHEBI:30616"/>
        <dbReference type="ChEBI" id="CHEBI:43474"/>
        <dbReference type="ChEBI" id="CHEBI:456216"/>
    </reaction>
</comment>
<dbReference type="GO" id="GO:0005524">
    <property type="term" value="F:ATP binding"/>
    <property type="evidence" value="ECO:0007669"/>
    <property type="project" value="UniProtKB-UniRule"/>
</dbReference>
<comment type="subunit">
    <text evidence="4">Component of the INO80 chromatin-remodeling complex.</text>
</comment>
<organism evidence="8 9">
    <name type="scientific">Fonsecaea erecta</name>
    <dbReference type="NCBI Taxonomy" id="1367422"/>
    <lineage>
        <taxon>Eukaryota</taxon>
        <taxon>Fungi</taxon>
        <taxon>Dikarya</taxon>
        <taxon>Ascomycota</taxon>
        <taxon>Pezizomycotina</taxon>
        <taxon>Eurotiomycetes</taxon>
        <taxon>Chaetothyriomycetidae</taxon>
        <taxon>Chaetothyriales</taxon>
        <taxon>Herpotrichiellaceae</taxon>
        <taxon>Fonsecaea</taxon>
    </lineage>
</organism>
<evidence type="ECO:0000256" key="3">
    <source>
        <dbReference type="ARBA" id="ARBA00022840"/>
    </source>
</evidence>
<dbReference type="GO" id="GO:0031011">
    <property type="term" value="C:Ino80 complex"/>
    <property type="evidence" value="ECO:0007669"/>
    <property type="project" value="UniProtKB-UniRule"/>
</dbReference>
<dbReference type="GO" id="GO:0003677">
    <property type="term" value="F:DNA binding"/>
    <property type="evidence" value="ECO:0007669"/>
    <property type="project" value="UniProtKB-UniRule"/>
</dbReference>
<evidence type="ECO:0000256" key="4">
    <source>
        <dbReference type="RuleBase" id="RU368001"/>
    </source>
</evidence>
<feature type="compositionally biased region" description="Pro residues" evidence="6">
    <location>
        <begin position="204"/>
        <end position="215"/>
    </location>
</feature>
<feature type="coiled-coil region" evidence="5">
    <location>
        <begin position="633"/>
        <end position="674"/>
    </location>
</feature>
<comment type="caution">
    <text evidence="8">The sequence shown here is derived from an EMBL/GenBank/DDBJ whole genome shotgun (WGS) entry which is preliminary data.</text>
</comment>
<comment type="similarity">
    <text evidence="4">Belongs to the SNF2/RAD54 helicase family.</text>
</comment>
<feature type="compositionally biased region" description="Basic and acidic residues" evidence="6">
    <location>
        <begin position="709"/>
        <end position="718"/>
    </location>
</feature>
<feature type="compositionally biased region" description="Acidic residues" evidence="6">
    <location>
        <begin position="735"/>
        <end position="745"/>
    </location>
</feature>
<evidence type="ECO:0000313" key="8">
    <source>
        <dbReference type="EMBL" id="OAP61220.1"/>
    </source>
</evidence>
<feature type="region of interest" description="Disordered" evidence="6">
    <location>
        <begin position="695"/>
        <end position="773"/>
    </location>
</feature>
<name>A0A178ZN31_9EURO</name>
<dbReference type="AlphaFoldDB" id="A0A178ZN31"/>
<dbReference type="InterPro" id="IPR020838">
    <property type="entry name" value="DBINO"/>
</dbReference>
<evidence type="ECO:0000256" key="5">
    <source>
        <dbReference type="SAM" id="Coils"/>
    </source>
</evidence>
<keyword evidence="9" id="KW-1185">Reference proteome</keyword>
<sequence length="773" mass="86948">MSGSTPYAVRSPTQSNQYPPPYSPTHPNRPFFGHEPFQIPPQHLIQTPPPFPPASLVHSPHHTRPTLASPLPPASALPPPPPPPALPPPIGAGPQQYQPLTSSPPFTLQRTYSGHLVHPGMPSPYDVNPSHAHPPGPQNPALQSPMRDHHSLTNGRPGDMSSSESRPQSKDKPDRASNPMSFASILGPSNNEPSPKITEAKLPPARPATPPPPVLPKHIIESKPVPERSPVPKVPEMSAIQPFTNGHTKSQTKADAGHAPKKYLAPPRPRKILTEGEADKILKALAIIDETSFSDAEDASWSEHKERYRQRIRKRAADVYEGELHKRKRRRGFALDSFIRSMDKQALIAAQRFRERFEPIAAKEIADKDHQSEKERKKDMQRKRRREQQIRNEKERLEELVQRAKDAEDQEEAQKYRRQAEKSQARIKQTTELLEGVPPQEDMEVPAPAPNYEGGVTSSFQLATPEPSEPPKKRSKKDPGAPSARLKKSKEKKQAEKDAAEAAYAAMEKDALIQIAPKEESTPAPTGKSKKSKAVVQQEAPASPPPQTVNYESKGYVQIYEQIWRDLARKDIPKVYRIKQVSLATRSENLRKTAILASKQARKWQERTNKSMKDTQARAKRVMREMMSFWKRNEREERDLRRLAERKEIEDAKKAEADREANRQKRKLNFLISQTEIYSHFIGRKIKTDEVERATDDAEVASAQAKSKPAADHDRSMDDLSLSQEHGDHKVTNFEDLDFDAEDESELRRAAAANAASALQDAQDKARNFNAQD</sequence>
<dbReference type="RefSeq" id="XP_018694587.1">
    <property type="nucleotide sequence ID" value="XM_018834937.1"/>
</dbReference>
<comment type="function">
    <text evidence="4">ATPase component of the INO80 complex which remodels chromatin by shifting nucleosomes and is involved in DNA repair.</text>
</comment>
<dbReference type="GO" id="GO:0006281">
    <property type="term" value="P:DNA repair"/>
    <property type="evidence" value="ECO:0007669"/>
    <property type="project" value="UniProtKB-UniRule"/>
</dbReference>
<keyword evidence="4" id="KW-0227">DNA damage</keyword>
<feature type="domain" description="DBINO" evidence="7">
    <location>
        <begin position="563"/>
        <end position="688"/>
    </location>
</feature>
<feature type="compositionally biased region" description="Polar residues" evidence="6">
    <location>
        <begin position="1"/>
        <end position="17"/>
    </location>
</feature>
<comment type="subcellular location">
    <subcellularLocation>
        <location evidence="1 4">Nucleus</location>
    </subcellularLocation>
</comment>
<dbReference type="STRING" id="1367422.A0A178ZN31"/>
<dbReference type="GO" id="GO:0006338">
    <property type="term" value="P:chromatin remodeling"/>
    <property type="evidence" value="ECO:0007669"/>
    <property type="project" value="UniProtKB-UniRule"/>
</dbReference>
<reference evidence="8 9" key="1">
    <citation type="submission" date="2016-04" db="EMBL/GenBank/DDBJ databases">
        <title>Draft genome of Fonsecaea erecta CBS 125763.</title>
        <authorList>
            <person name="Weiss V.A."/>
            <person name="Vicente V.A."/>
            <person name="Raittz R.T."/>
            <person name="Moreno L.F."/>
            <person name="De Souza E.M."/>
            <person name="Pedrosa F.O."/>
            <person name="Steffens M.B."/>
            <person name="Faoro H."/>
            <person name="Tadra-Sfeir M.Z."/>
            <person name="Najafzadeh M.J."/>
            <person name="Felipe M.S."/>
            <person name="Teixeira M."/>
            <person name="Sun J."/>
            <person name="Xi L."/>
            <person name="Gomes R."/>
            <person name="De Azevedo C.M."/>
            <person name="Salgado C.G."/>
            <person name="Da Silva M.B."/>
            <person name="Nascimento M.F."/>
            <person name="Queiroz-Telles F."/>
            <person name="Attili D.S."/>
            <person name="Gorbushina A."/>
        </authorList>
    </citation>
    <scope>NUCLEOTIDE SEQUENCE [LARGE SCALE GENOMIC DNA]</scope>
    <source>
        <strain evidence="8 9">CBS 125763</strain>
    </source>
</reference>
<feature type="compositionally biased region" description="Basic and acidic residues" evidence="6">
    <location>
        <begin position="387"/>
        <end position="424"/>
    </location>
</feature>